<dbReference type="RefSeq" id="WP_042966187.1">
    <property type="nucleotide sequence ID" value="NZ_CP013662.1"/>
</dbReference>
<dbReference type="AlphaFoldDB" id="A0A0B0VSL9"/>
<organism evidence="1 2">
    <name type="scientific">Escherichia coli</name>
    <dbReference type="NCBI Taxonomy" id="562"/>
    <lineage>
        <taxon>Bacteria</taxon>
        <taxon>Pseudomonadati</taxon>
        <taxon>Pseudomonadota</taxon>
        <taxon>Gammaproteobacteria</taxon>
        <taxon>Enterobacterales</taxon>
        <taxon>Enterobacteriaceae</taxon>
        <taxon>Escherichia</taxon>
    </lineage>
</organism>
<accession>A0A0B0VSL9</accession>
<reference evidence="1 2" key="1">
    <citation type="submission" date="2015-07" db="EMBL/GenBank/DDBJ databases">
        <title>Genome sequences of 64 non-O157:H7 Shiga toxin-producing Escherichia coli strains.</title>
        <authorList>
            <person name="Gonzalez-Escalona N."/>
            <person name="Toro M."/>
            <person name="Timme R."/>
            <person name="Payne J."/>
        </authorList>
    </citation>
    <scope>NUCLEOTIDE SEQUENCE [LARGE SCALE GENOMIC DNA]</scope>
    <source>
        <strain evidence="1 2">CFSAN026843</strain>
    </source>
</reference>
<protein>
    <submittedName>
        <fullName evidence="1">Uncharacterized protein</fullName>
    </submittedName>
</protein>
<dbReference type="EMBL" id="LGZN01000040">
    <property type="protein sequence ID" value="KNF67167.1"/>
    <property type="molecule type" value="Genomic_DNA"/>
</dbReference>
<evidence type="ECO:0000313" key="1">
    <source>
        <dbReference type="EMBL" id="KNF67167.1"/>
    </source>
</evidence>
<dbReference type="PATRIC" id="fig|562.7396.peg.3334"/>
<dbReference type="Proteomes" id="UP000037564">
    <property type="component" value="Unassembled WGS sequence"/>
</dbReference>
<proteinExistence type="predicted"/>
<sequence length="240" mass="27881">MAVREHERSSARQRRLARNLVVDIDEDEVLKIIAKLGGSKSQIRKAWGVALKRAASALRMKAMAEFKKQVAPRSQKMIGRRVLRDFVIRRNGDEFDEAKVWFGLNAIKVRDLRGRISGGRRGERHQLRDVRGRFAPASRSRKAREIRFKPAGEAIPVTTWSGDEAFINEFESENRRGRISRRKTVLVRQVSGRRRVREAEIDIYEAMLNRIEDFVFPDAEALILKNFEHELKFRVFKGLE</sequence>
<name>A0A0B0VSL9_ECOLX</name>
<gene>
    <name evidence="1" type="ORF">WR15_16950</name>
</gene>
<evidence type="ECO:0000313" key="2">
    <source>
        <dbReference type="Proteomes" id="UP000037564"/>
    </source>
</evidence>
<comment type="caution">
    <text evidence="1">The sequence shown here is derived from an EMBL/GenBank/DDBJ whole genome shotgun (WGS) entry which is preliminary data.</text>
</comment>